<keyword evidence="2" id="KW-1185">Reference proteome</keyword>
<reference evidence="1" key="1">
    <citation type="submission" date="2022-05" db="EMBL/GenBank/DDBJ databases">
        <title>Chromosome-level genome of Chaenocephalus aceratus.</title>
        <authorList>
            <person name="Park H."/>
        </authorList>
    </citation>
    <scope>NUCLEOTIDE SEQUENCE</scope>
    <source>
        <strain evidence="1">KU_202001</strain>
    </source>
</reference>
<comment type="caution">
    <text evidence="1">The sequence shown here is derived from an EMBL/GenBank/DDBJ whole genome shotgun (WGS) entry which is preliminary data.</text>
</comment>
<organism evidence="1 2">
    <name type="scientific">Chaenocephalus aceratus</name>
    <name type="common">Blackfin icefish</name>
    <name type="synonym">Chaenichthys aceratus</name>
    <dbReference type="NCBI Taxonomy" id="36190"/>
    <lineage>
        <taxon>Eukaryota</taxon>
        <taxon>Metazoa</taxon>
        <taxon>Chordata</taxon>
        <taxon>Craniata</taxon>
        <taxon>Vertebrata</taxon>
        <taxon>Euteleostomi</taxon>
        <taxon>Actinopterygii</taxon>
        <taxon>Neopterygii</taxon>
        <taxon>Teleostei</taxon>
        <taxon>Neoteleostei</taxon>
        <taxon>Acanthomorphata</taxon>
        <taxon>Eupercaria</taxon>
        <taxon>Perciformes</taxon>
        <taxon>Notothenioidei</taxon>
        <taxon>Channichthyidae</taxon>
        <taxon>Chaenocephalus</taxon>
    </lineage>
</organism>
<dbReference type="EMBL" id="CM043808">
    <property type="protein sequence ID" value="KAI4801530.1"/>
    <property type="molecule type" value="Genomic_DNA"/>
</dbReference>
<sequence length="268" mass="31098">MTSKTCFLVLHALRRRAVWLVVNDEGKVETNAEILQPSPPRDRDLSMSTPKYIVFTDSELELARRSYFEQKRLGNEHAPLSKELFCRLIRNTMTNMISIARASEDCRYPSKHEVGTMAERLVENYPMIKNRSSKDDWEHVAKQLQKRLKRQKSKVPPSKKPRRDQQMDADQQLMDELQRIIQPKNSRHILEVKDTWEAFYSKVRFDGVRKKAMKPPKTLNGGKHVFTALPLLFPSNTVPPRKLGASREALFRILTVRLTATDVFVVVV</sequence>
<gene>
    <name evidence="1" type="ORF">KUCAC02_019424</name>
</gene>
<accession>A0ACB9VNC2</accession>
<evidence type="ECO:0000313" key="1">
    <source>
        <dbReference type="EMBL" id="KAI4801530.1"/>
    </source>
</evidence>
<name>A0ACB9VNC2_CHAAC</name>
<proteinExistence type="predicted"/>
<evidence type="ECO:0000313" key="2">
    <source>
        <dbReference type="Proteomes" id="UP001057452"/>
    </source>
</evidence>
<dbReference type="Proteomes" id="UP001057452">
    <property type="component" value="Chromosome 24"/>
</dbReference>
<protein>
    <submittedName>
        <fullName evidence="1">Uncharacterized protein</fullName>
    </submittedName>
</protein>